<dbReference type="EMBL" id="AMPO01000001">
    <property type="protein sequence ID" value="EKF86661.1"/>
    <property type="molecule type" value="Genomic_DNA"/>
</dbReference>
<name>K2QEY8_METFP</name>
<dbReference type="Pfam" id="PF03551">
    <property type="entry name" value="PadR"/>
    <property type="match status" value="1"/>
</dbReference>
<dbReference type="Gene3D" id="1.10.10.10">
    <property type="entry name" value="Winged helix-like DNA-binding domain superfamily/Winged helix DNA-binding domain"/>
    <property type="match status" value="1"/>
</dbReference>
<protein>
    <submittedName>
        <fullName evidence="2">PadR family transcriptional regulator</fullName>
    </submittedName>
</protein>
<dbReference type="Proteomes" id="UP000007360">
    <property type="component" value="Unassembled WGS sequence"/>
</dbReference>
<sequence>MSMKCCEMKGFLTYLILWILNKNNLNGAQISRELEKRRGNKPSPGTIYPALKELKNKGLIKMDDDKIYSLTDEGQEELKSGCEFFCKIFYDMEEMSNFPR</sequence>
<accession>K2QEY8</accession>
<keyword evidence="3" id="KW-1185">Reference proteome</keyword>
<dbReference type="AlphaFoldDB" id="K2QEY8"/>
<dbReference type="CDD" id="cd00090">
    <property type="entry name" value="HTH_ARSR"/>
    <property type="match status" value="1"/>
</dbReference>
<reference evidence="2 3" key="1">
    <citation type="journal article" date="2012" name="J. Bacteriol.">
        <title>Draft genome sequence of Methanobacterium formicicum DSM 3637, an archaebacterium isolated from the methane producer amoeba Pelomyxa palustris.</title>
        <authorList>
            <person name="Gutierrez G."/>
        </authorList>
    </citation>
    <scope>NUCLEOTIDE SEQUENCE [LARGE SCALE GENOMIC DNA]</scope>
    <source>
        <strain evidence="3">DSM 3637 / PP1</strain>
    </source>
</reference>
<evidence type="ECO:0000313" key="3">
    <source>
        <dbReference type="Proteomes" id="UP000007360"/>
    </source>
</evidence>
<dbReference type="InterPro" id="IPR036390">
    <property type="entry name" value="WH_DNA-bd_sf"/>
</dbReference>
<evidence type="ECO:0000313" key="2">
    <source>
        <dbReference type="EMBL" id="EKF86661.1"/>
    </source>
</evidence>
<evidence type="ECO:0000259" key="1">
    <source>
        <dbReference type="Pfam" id="PF03551"/>
    </source>
</evidence>
<dbReference type="SUPFAM" id="SSF46785">
    <property type="entry name" value="Winged helix' DNA-binding domain"/>
    <property type="match status" value="1"/>
</dbReference>
<dbReference type="InterPro" id="IPR011991">
    <property type="entry name" value="ArsR-like_HTH"/>
</dbReference>
<dbReference type="PANTHER" id="PTHR43252">
    <property type="entry name" value="TRANSCRIPTIONAL REGULATOR YQJI"/>
    <property type="match status" value="1"/>
</dbReference>
<gene>
    <name evidence="2" type="ORF">A994_00205</name>
</gene>
<comment type="caution">
    <text evidence="2">The sequence shown here is derived from an EMBL/GenBank/DDBJ whole genome shotgun (WGS) entry which is preliminary data.</text>
</comment>
<proteinExistence type="predicted"/>
<feature type="domain" description="Transcription regulator PadR N-terminal" evidence="1">
    <location>
        <begin position="16"/>
        <end position="79"/>
    </location>
</feature>
<dbReference type="PATRIC" id="fig|1204725.3.peg.39"/>
<dbReference type="InterPro" id="IPR005149">
    <property type="entry name" value="Tscrpt_reg_PadR_N"/>
</dbReference>
<organism evidence="2 3">
    <name type="scientific">Methanobacterium formicicum (strain DSM 3637 / PP1)</name>
    <dbReference type="NCBI Taxonomy" id="1204725"/>
    <lineage>
        <taxon>Archaea</taxon>
        <taxon>Methanobacteriati</taxon>
        <taxon>Methanobacteriota</taxon>
        <taxon>Methanomada group</taxon>
        <taxon>Methanobacteria</taxon>
        <taxon>Methanobacteriales</taxon>
        <taxon>Methanobacteriaceae</taxon>
        <taxon>Methanobacterium</taxon>
    </lineage>
</organism>
<dbReference type="PANTHER" id="PTHR43252:SF5">
    <property type="entry name" value="TRANSCRIPTIONAL REGULATOR, PADR-LIKE FAMILY"/>
    <property type="match status" value="1"/>
</dbReference>
<dbReference type="InterPro" id="IPR036388">
    <property type="entry name" value="WH-like_DNA-bd_sf"/>
</dbReference>